<dbReference type="EMBL" id="CZCU02000136">
    <property type="protein sequence ID" value="VXD18298.1"/>
    <property type="molecule type" value="Genomic_DNA"/>
</dbReference>
<proteinExistence type="predicted"/>
<name>A0A7Z9BUH9_9CYAN</name>
<dbReference type="AlphaFoldDB" id="A0A7Z9BUH9"/>
<protein>
    <submittedName>
        <fullName evidence="1">Uncharacterized protein</fullName>
    </submittedName>
</protein>
<evidence type="ECO:0000313" key="1">
    <source>
        <dbReference type="EMBL" id="VXD18298.1"/>
    </source>
</evidence>
<evidence type="ECO:0000313" key="2">
    <source>
        <dbReference type="Proteomes" id="UP000184550"/>
    </source>
</evidence>
<comment type="caution">
    <text evidence="1">The sequence shown here is derived from an EMBL/GenBank/DDBJ whole genome shotgun (WGS) entry which is preliminary data.</text>
</comment>
<accession>A0A7Z9BUH9</accession>
<gene>
    <name evidence="1" type="ORF">PL8927_600342</name>
</gene>
<sequence>MIQKVNLLSFYWRLIHNIDEQYIVRLIGQVITVSLETVKIVNDLPDLGLS</sequence>
<keyword evidence="2" id="KW-1185">Reference proteome</keyword>
<dbReference type="RefSeq" id="WP_156093179.1">
    <property type="nucleotide sequence ID" value="NZ_LR734869.1"/>
</dbReference>
<dbReference type="Proteomes" id="UP000184550">
    <property type="component" value="Unassembled WGS sequence"/>
</dbReference>
<reference evidence="1" key="1">
    <citation type="submission" date="2019-10" db="EMBL/GenBank/DDBJ databases">
        <authorList>
            <consortium name="Genoscope - CEA"/>
            <person name="William W."/>
        </authorList>
    </citation>
    <scope>NUCLEOTIDE SEQUENCE [LARGE SCALE GENOMIC DNA]</scope>
    <source>
        <strain evidence="1">BBR_PRJEB10992</strain>
    </source>
</reference>
<organism evidence="1 2">
    <name type="scientific">Planktothrix serta PCC 8927</name>
    <dbReference type="NCBI Taxonomy" id="671068"/>
    <lineage>
        <taxon>Bacteria</taxon>
        <taxon>Bacillati</taxon>
        <taxon>Cyanobacteriota</taxon>
        <taxon>Cyanophyceae</taxon>
        <taxon>Oscillatoriophycideae</taxon>
        <taxon>Oscillatoriales</taxon>
        <taxon>Microcoleaceae</taxon>
        <taxon>Planktothrix</taxon>
    </lineage>
</organism>